<proteinExistence type="predicted"/>
<protein>
    <submittedName>
        <fullName evidence="1">Uncharacterized protein</fullName>
    </submittedName>
</protein>
<reference evidence="1 2" key="1">
    <citation type="journal article" date="2019" name="Commun. Biol.">
        <title>The bagworm genome reveals a unique fibroin gene that provides high tensile strength.</title>
        <authorList>
            <person name="Kono N."/>
            <person name="Nakamura H."/>
            <person name="Ohtoshi R."/>
            <person name="Tomita M."/>
            <person name="Numata K."/>
            <person name="Arakawa K."/>
        </authorList>
    </citation>
    <scope>NUCLEOTIDE SEQUENCE [LARGE SCALE GENOMIC DNA]</scope>
</reference>
<evidence type="ECO:0000313" key="1">
    <source>
        <dbReference type="EMBL" id="GBP54640.1"/>
    </source>
</evidence>
<sequence>MTDIRPPCWREARAPRPFTCPTMMLLRPGHIMCPGENNKRIYQILRQGLTPDPPCTDITKHPKGNKFENKTLTFYVETKTLSLSVSYRDEIDLPLNGTRRKRRKGREALNLRITSFAGNSERQSFVRCTVQSAVQRLPSLPRGSIRMILPSVPHFFG</sequence>
<accession>A0A4C1WUU5</accession>
<gene>
    <name evidence="1" type="ORF">EVAR_35902_1</name>
</gene>
<organism evidence="1 2">
    <name type="scientific">Eumeta variegata</name>
    <name type="common">Bagworm moth</name>
    <name type="synonym">Eumeta japonica</name>
    <dbReference type="NCBI Taxonomy" id="151549"/>
    <lineage>
        <taxon>Eukaryota</taxon>
        <taxon>Metazoa</taxon>
        <taxon>Ecdysozoa</taxon>
        <taxon>Arthropoda</taxon>
        <taxon>Hexapoda</taxon>
        <taxon>Insecta</taxon>
        <taxon>Pterygota</taxon>
        <taxon>Neoptera</taxon>
        <taxon>Endopterygota</taxon>
        <taxon>Lepidoptera</taxon>
        <taxon>Glossata</taxon>
        <taxon>Ditrysia</taxon>
        <taxon>Tineoidea</taxon>
        <taxon>Psychidae</taxon>
        <taxon>Oiketicinae</taxon>
        <taxon>Eumeta</taxon>
    </lineage>
</organism>
<dbReference type="Proteomes" id="UP000299102">
    <property type="component" value="Unassembled WGS sequence"/>
</dbReference>
<dbReference type="OrthoDB" id="203908at2759"/>
<dbReference type="EMBL" id="BGZK01000651">
    <property type="protein sequence ID" value="GBP54640.1"/>
    <property type="molecule type" value="Genomic_DNA"/>
</dbReference>
<evidence type="ECO:0000313" key="2">
    <source>
        <dbReference type="Proteomes" id="UP000299102"/>
    </source>
</evidence>
<dbReference type="AlphaFoldDB" id="A0A4C1WUU5"/>
<name>A0A4C1WUU5_EUMVA</name>
<comment type="caution">
    <text evidence="1">The sequence shown here is derived from an EMBL/GenBank/DDBJ whole genome shotgun (WGS) entry which is preliminary data.</text>
</comment>
<keyword evidence="2" id="KW-1185">Reference proteome</keyword>